<evidence type="ECO:0000256" key="3">
    <source>
        <dbReference type="ARBA" id="ARBA00022630"/>
    </source>
</evidence>
<sequence length="381" mass="41965">MAAVNSEELEMFRDMVVRFLNQEVVPVYDDWEREHIMPKAFWRTMGDAGLLLVDMPEQYGTAGAEVDVCMMIQEEMAKLGFLSLASGYGIHSNIVAPYINNIATEQQKEQWLPKMASGEIVAAIAMTEPGAGSDLAGMRTNAVKDGDEYILNGSKTFITNGVHADLVIVCAKTDPSAGSKGISLFLVDTSLPGFSRGKKIEKMGQHCSDTAELFFSDMRIPANALLGEEGKGFVYLMEELPRERLGCATQAVYLAECALGLAAGYVTERKAFGQAVSQFQNTRFKLASCKTEIELSKALLEKYIGLFKEGKMTTEHASIIKLSSTEMCLKVIDECLQLHGGYGYTDEYPISRLYRDARVQTIYAGTSEIMREVIARSVVGR</sequence>
<proteinExistence type="inferred from homology"/>
<evidence type="ECO:0000259" key="6">
    <source>
        <dbReference type="Pfam" id="PF00441"/>
    </source>
</evidence>
<dbReference type="EMBL" id="BAABDM010000005">
    <property type="protein sequence ID" value="GAA4100372.1"/>
    <property type="molecule type" value="Genomic_DNA"/>
</dbReference>
<feature type="domain" description="Acyl-CoA dehydrogenase/oxidase C-terminal" evidence="6">
    <location>
        <begin position="230"/>
        <end position="378"/>
    </location>
</feature>
<dbReference type="InterPro" id="IPR036250">
    <property type="entry name" value="AcylCo_DH-like_C"/>
</dbReference>
<comment type="similarity">
    <text evidence="2 5">Belongs to the acyl-CoA dehydrogenase family.</text>
</comment>
<dbReference type="PANTHER" id="PTHR43884">
    <property type="entry name" value="ACYL-COA DEHYDROGENASE"/>
    <property type="match status" value="1"/>
</dbReference>
<evidence type="ECO:0000313" key="9">
    <source>
        <dbReference type="EMBL" id="GAA4100372.1"/>
    </source>
</evidence>
<comment type="caution">
    <text evidence="9">The sequence shown here is derived from an EMBL/GenBank/DDBJ whole genome shotgun (WGS) entry which is preliminary data.</text>
</comment>
<dbReference type="Pfam" id="PF02771">
    <property type="entry name" value="Acyl-CoA_dh_N"/>
    <property type="match status" value="1"/>
</dbReference>
<evidence type="ECO:0000256" key="2">
    <source>
        <dbReference type="ARBA" id="ARBA00009347"/>
    </source>
</evidence>
<dbReference type="PANTHER" id="PTHR43884:SF12">
    <property type="entry name" value="ISOVALERYL-COA DEHYDROGENASE, MITOCHONDRIAL-RELATED"/>
    <property type="match status" value="1"/>
</dbReference>
<organism evidence="9 10">
    <name type="scientific">Zhongshania borealis</name>
    <dbReference type="NCBI Taxonomy" id="889488"/>
    <lineage>
        <taxon>Bacteria</taxon>
        <taxon>Pseudomonadati</taxon>
        <taxon>Pseudomonadota</taxon>
        <taxon>Gammaproteobacteria</taxon>
        <taxon>Cellvibrionales</taxon>
        <taxon>Spongiibacteraceae</taxon>
        <taxon>Zhongshania</taxon>
    </lineage>
</organism>
<dbReference type="Gene3D" id="2.40.110.10">
    <property type="entry name" value="Butyryl-CoA Dehydrogenase, subunit A, domain 2"/>
    <property type="match status" value="1"/>
</dbReference>
<dbReference type="Gene3D" id="1.20.140.10">
    <property type="entry name" value="Butyryl-CoA Dehydrogenase, subunit A, domain 3"/>
    <property type="match status" value="1"/>
</dbReference>
<feature type="domain" description="Acyl-CoA dehydrogenase/oxidase N-terminal" evidence="8">
    <location>
        <begin position="6"/>
        <end position="119"/>
    </location>
</feature>
<dbReference type="InterPro" id="IPR006089">
    <property type="entry name" value="Acyl-CoA_DH_CS"/>
</dbReference>
<dbReference type="Gene3D" id="1.10.540.10">
    <property type="entry name" value="Acyl-CoA dehydrogenase/oxidase, N-terminal domain"/>
    <property type="match status" value="1"/>
</dbReference>
<accession>A0ABP7WZ00</accession>
<gene>
    <name evidence="9" type="ORF">GCM10022414_27330</name>
</gene>
<dbReference type="SUPFAM" id="SSF56645">
    <property type="entry name" value="Acyl-CoA dehydrogenase NM domain-like"/>
    <property type="match status" value="1"/>
</dbReference>
<name>A0ABP7WZ00_9GAMM</name>
<dbReference type="Pfam" id="PF00441">
    <property type="entry name" value="Acyl-CoA_dh_1"/>
    <property type="match status" value="1"/>
</dbReference>
<evidence type="ECO:0000313" key="10">
    <source>
        <dbReference type="Proteomes" id="UP001500392"/>
    </source>
</evidence>
<dbReference type="InterPro" id="IPR009100">
    <property type="entry name" value="AcylCoA_DH/oxidase_NM_dom_sf"/>
</dbReference>
<protein>
    <submittedName>
        <fullName evidence="9">Acyl-CoA dehydrogenase family protein</fullName>
    </submittedName>
</protein>
<dbReference type="InterPro" id="IPR046373">
    <property type="entry name" value="Acyl-CoA_Oxase/DH_mid-dom_sf"/>
</dbReference>
<keyword evidence="10" id="KW-1185">Reference proteome</keyword>
<dbReference type="InterPro" id="IPR006091">
    <property type="entry name" value="Acyl-CoA_Oxase/DH_mid-dom"/>
</dbReference>
<evidence type="ECO:0000256" key="4">
    <source>
        <dbReference type="ARBA" id="ARBA00022827"/>
    </source>
</evidence>
<evidence type="ECO:0000256" key="5">
    <source>
        <dbReference type="RuleBase" id="RU362125"/>
    </source>
</evidence>
<keyword evidence="4 5" id="KW-0274">FAD</keyword>
<comment type="cofactor">
    <cofactor evidence="1 5">
        <name>FAD</name>
        <dbReference type="ChEBI" id="CHEBI:57692"/>
    </cofactor>
</comment>
<evidence type="ECO:0000259" key="7">
    <source>
        <dbReference type="Pfam" id="PF02770"/>
    </source>
</evidence>
<dbReference type="SUPFAM" id="SSF47203">
    <property type="entry name" value="Acyl-CoA dehydrogenase C-terminal domain-like"/>
    <property type="match status" value="1"/>
</dbReference>
<dbReference type="Proteomes" id="UP001500392">
    <property type="component" value="Unassembled WGS sequence"/>
</dbReference>
<dbReference type="Pfam" id="PF02770">
    <property type="entry name" value="Acyl-CoA_dh_M"/>
    <property type="match status" value="1"/>
</dbReference>
<dbReference type="InterPro" id="IPR013786">
    <property type="entry name" value="AcylCoA_DH/ox_N"/>
</dbReference>
<dbReference type="PROSITE" id="PS00073">
    <property type="entry name" value="ACYL_COA_DH_2"/>
    <property type="match status" value="1"/>
</dbReference>
<dbReference type="RefSeq" id="WP_344936970.1">
    <property type="nucleotide sequence ID" value="NZ_BAABDM010000005.1"/>
</dbReference>
<dbReference type="PROSITE" id="PS00072">
    <property type="entry name" value="ACYL_COA_DH_1"/>
    <property type="match status" value="1"/>
</dbReference>
<dbReference type="InterPro" id="IPR037069">
    <property type="entry name" value="AcylCoA_DH/ox_N_sf"/>
</dbReference>
<dbReference type="PIRSF" id="PIRSF016578">
    <property type="entry name" value="HsaA"/>
    <property type="match status" value="1"/>
</dbReference>
<evidence type="ECO:0000256" key="1">
    <source>
        <dbReference type="ARBA" id="ARBA00001974"/>
    </source>
</evidence>
<keyword evidence="5" id="KW-0560">Oxidoreductase</keyword>
<keyword evidence="3 5" id="KW-0285">Flavoprotein</keyword>
<evidence type="ECO:0000259" key="8">
    <source>
        <dbReference type="Pfam" id="PF02771"/>
    </source>
</evidence>
<reference evidence="10" key="1">
    <citation type="journal article" date="2019" name="Int. J. Syst. Evol. Microbiol.">
        <title>The Global Catalogue of Microorganisms (GCM) 10K type strain sequencing project: providing services to taxonomists for standard genome sequencing and annotation.</title>
        <authorList>
            <consortium name="The Broad Institute Genomics Platform"/>
            <consortium name="The Broad Institute Genome Sequencing Center for Infectious Disease"/>
            <person name="Wu L."/>
            <person name="Ma J."/>
        </authorList>
    </citation>
    <scope>NUCLEOTIDE SEQUENCE [LARGE SCALE GENOMIC DNA]</scope>
    <source>
        <strain evidence="10">JCM 17304</strain>
    </source>
</reference>
<dbReference type="InterPro" id="IPR009075">
    <property type="entry name" value="AcylCo_DH/oxidase_C"/>
</dbReference>
<feature type="domain" description="Acyl-CoA oxidase/dehydrogenase middle" evidence="7">
    <location>
        <begin position="123"/>
        <end position="218"/>
    </location>
</feature>